<dbReference type="EMBL" id="RQFA01000015">
    <property type="protein sequence ID" value="TGK37304.1"/>
    <property type="molecule type" value="Genomic_DNA"/>
</dbReference>
<proteinExistence type="predicted"/>
<name>A0A5F1YKP7_9LEPT</name>
<comment type="caution">
    <text evidence="2">The sequence shown here is derived from an EMBL/GenBank/DDBJ whole genome shotgun (WGS) entry which is preliminary data.</text>
</comment>
<dbReference type="Proteomes" id="UP000298277">
    <property type="component" value="Unassembled WGS sequence"/>
</dbReference>
<protein>
    <submittedName>
        <fullName evidence="2">Uncharacterized protein</fullName>
    </submittedName>
</protein>
<feature type="compositionally biased region" description="Polar residues" evidence="1">
    <location>
        <begin position="1"/>
        <end position="21"/>
    </location>
</feature>
<dbReference type="OrthoDB" id="335315at2"/>
<keyword evidence="3" id="KW-1185">Reference proteome</keyword>
<evidence type="ECO:0000313" key="2">
    <source>
        <dbReference type="EMBL" id="TGK37304.1"/>
    </source>
</evidence>
<evidence type="ECO:0000256" key="1">
    <source>
        <dbReference type="SAM" id="MobiDB-lite"/>
    </source>
</evidence>
<dbReference type="AlphaFoldDB" id="A0A5F1YKP7"/>
<gene>
    <name evidence="2" type="ORF">EHQ17_03730</name>
</gene>
<reference evidence="2" key="1">
    <citation type="journal article" date="2019" name="PLoS Negl. Trop. Dis.">
        <title>Revisiting the worldwide diversity of Leptospira species in the environment.</title>
        <authorList>
            <person name="Vincent A.T."/>
            <person name="Schiettekatte O."/>
            <person name="Bourhy P."/>
            <person name="Veyrier F.J."/>
            <person name="Picardeau M."/>
        </authorList>
    </citation>
    <scope>NUCLEOTIDE SEQUENCE [LARGE SCALE GENOMIC DNA]</scope>
    <source>
        <strain evidence="2">201800299</strain>
    </source>
</reference>
<organism evidence="2 3">
    <name type="scientific">Leptospira gomenensis</name>
    <dbReference type="NCBI Taxonomy" id="2484974"/>
    <lineage>
        <taxon>Bacteria</taxon>
        <taxon>Pseudomonadati</taxon>
        <taxon>Spirochaetota</taxon>
        <taxon>Spirochaetia</taxon>
        <taxon>Leptospirales</taxon>
        <taxon>Leptospiraceae</taxon>
        <taxon>Leptospira</taxon>
    </lineage>
</organism>
<feature type="region of interest" description="Disordered" evidence="1">
    <location>
        <begin position="1"/>
        <end position="25"/>
    </location>
</feature>
<evidence type="ECO:0000313" key="3">
    <source>
        <dbReference type="Proteomes" id="UP000298277"/>
    </source>
</evidence>
<sequence length="75" mass="8854">MWELTRSTKGPNPNPTPTLRGSSRKFPQIRRISIDEIYDFENKYQYHNNQFIENSPAEGFGHLRDLFSTTLRKIP</sequence>
<accession>A0A5F1YKP7</accession>